<feature type="region of interest" description="Disordered" evidence="9">
    <location>
        <begin position="256"/>
        <end position="286"/>
    </location>
</feature>
<dbReference type="PANTHER" id="PTHR22983:SF6">
    <property type="entry name" value="SERINE_THREONINE-PROTEIN KINASE 36"/>
    <property type="match status" value="1"/>
</dbReference>
<evidence type="ECO:0000256" key="6">
    <source>
        <dbReference type="ARBA" id="ARBA00022840"/>
    </source>
</evidence>
<accession>A0AAN8W633</accession>
<reference evidence="11 12" key="1">
    <citation type="submission" date="2023-12" db="EMBL/GenBank/DDBJ databases">
        <title>A high-quality genome assembly for Dillenia turbinata (Dilleniales).</title>
        <authorList>
            <person name="Chanderbali A."/>
        </authorList>
    </citation>
    <scope>NUCLEOTIDE SEQUENCE [LARGE SCALE GENOMIC DNA]</scope>
    <source>
        <strain evidence="11">LSX21</strain>
        <tissue evidence="11">Leaf</tissue>
    </source>
</reference>
<dbReference type="EMBL" id="JBAMMX010000002">
    <property type="protein sequence ID" value="KAK6946000.1"/>
    <property type="molecule type" value="Genomic_DNA"/>
</dbReference>
<comment type="caution">
    <text evidence="11">The sequence shown here is derived from an EMBL/GenBank/DDBJ whole genome shotgun (WGS) entry which is preliminary data.</text>
</comment>
<dbReference type="InterPro" id="IPR000719">
    <property type="entry name" value="Prot_kinase_dom"/>
</dbReference>
<evidence type="ECO:0000256" key="5">
    <source>
        <dbReference type="ARBA" id="ARBA00022777"/>
    </source>
</evidence>
<evidence type="ECO:0000256" key="2">
    <source>
        <dbReference type="ARBA" id="ARBA00022527"/>
    </source>
</evidence>
<evidence type="ECO:0000259" key="10">
    <source>
        <dbReference type="PROSITE" id="PS50011"/>
    </source>
</evidence>
<evidence type="ECO:0000313" key="12">
    <source>
        <dbReference type="Proteomes" id="UP001370490"/>
    </source>
</evidence>
<name>A0AAN8W633_9MAGN</name>
<keyword evidence="2" id="KW-0723">Serine/threonine-protein kinase</keyword>
<evidence type="ECO:0000256" key="1">
    <source>
        <dbReference type="ARBA" id="ARBA00012513"/>
    </source>
</evidence>
<evidence type="ECO:0000256" key="3">
    <source>
        <dbReference type="ARBA" id="ARBA00022679"/>
    </source>
</evidence>
<dbReference type="Pfam" id="PF00069">
    <property type="entry name" value="Pkinase"/>
    <property type="match status" value="1"/>
</dbReference>
<evidence type="ECO:0000256" key="9">
    <source>
        <dbReference type="SAM" id="MobiDB-lite"/>
    </source>
</evidence>
<keyword evidence="4" id="KW-0547">Nucleotide-binding</keyword>
<sequence>MNHHTKLRVRMGIESYHVIELVGEGSFGKTVAMKFIPKHGKSNKDIQNLRQEIEIIRKLKHENIIEMLDSFESPQEFCVVTKFGRGELFEILEDDKCLPEYQVQGIAKQLVRALHYLHSNRIIHRDMKPQNILIGAGSVVKAISLHLLLYSLVHGSGAGEGATIQPPVDLWSLGVSFNEDFVVQECTLFLLMANLFLKTTGRQVPQSRLSWPKLLEHPFVKDTSYEMKARLQTTAVTASACDAVWKGEGKNIHISNGLAAASPDGKNQNPIEKKGTQSPQIAGQSSSAKSQMGACIPQGVSWVFLPTNAVQTGCKGLNKLENKSSTVNGAKIIGQDTEALKLILAPLKHFSGDQNSDRKLVDDSDGISSSYFGLWFALVDLFSQVVCGTEDTSGIVLYACSSCITAMLSQVAHTLQTQAVSAPLLLNETLKQVLDHANTSALVNLLLRCLETSGSSLTMASSNLLPAACEACRAIWSLTNALEILYLKENTHLFPLKSLRILSSPELVKNQRQASVVGPESAKVIDSIRETFVKSKAVQVAIYHCLKKGSEAAMSAAIQLVLRCSLHGGIVPVVLCGLPVTLPVTTIVSGGGDGTIISEIFAILTLCASSSNKDPHTEEISNSKCRIANPHILVMHSSLVLATVAQSFKSAGRNSALFMFTTSSNKQFSRLSILAHHISSDDRTKTCFQPHSASAMLALASILFLETGIVDSSISEVAVPFIPRPTTPYDHLKITTADGDEIHATSLNGMLSNWHGLGDGCVGLLHSRLKWGGPLATQQLCASGVPQFLMNLLAKNILNASPEGIEGRKDCVGLSPVGVVWTVSLIYLCLFGGSSTFQQILLRKEHIKLMSELISDGHLQLVKEWFGPGGGRDGVRDVVNSVIDLLAFPFVAVQDSPSVPSAMASMACGSVLSAGIPSGKVCVDDRDMLKAIREHMKRYIHLLMEVGMPGIILRCVDHLELKDLG</sequence>
<keyword evidence="3" id="KW-0808">Transferase</keyword>
<evidence type="ECO:0000256" key="7">
    <source>
        <dbReference type="ARBA" id="ARBA00047899"/>
    </source>
</evidence>
<dbReference type="AlphaFoldDB" id="A0AAN8W633"/>
<keyword evidence="12" id="KW-1185">Reference proteome</keyword>
<dbReference type="GO" id="GO:0004674">
    <property type="term" value="F:protein serine/threonine kinase activity"/>
    <property type="evidence" value="ECO:0007669"/>
    <property type="project" value="UniProtKB-KW"/>
</dbReference>
<dbReference type="GO" id="GO:0005737">
    <property type="term" value="C:cytoplasm"/>
    <property type="evidence" value="ECO:0007669"/>
    <property type="project" value="UniProtKB-ARBA"/>
</dbReference>
<keyword evidence="6" id="KW-0067">ATP-binding</keyword>
<keyword evidence="5 11" id="KW-0418">Kinase</keyword>
<gene>
    <name evidence="11" type="ORF">RJ641_013544</name>
</gene>
<evidence type="ECO:0000256" key="4">
    <source>
        <dbReference type="ARBA" id="ARBA00022741"/>
    </source>
</evidence>
<dbReference type="PROSITE" id="PS50011">
    <property type="entry name" value="PROTEIN_KINASE_DOM"/>
    <property type="match status" value="1"/>
</dbReference>
<dbReference type="PANTHER" id="PTHR22983">
    <property type="entry name" value="PROTEIN KINASE RELATED"/>
    <property type="match status" value="1"/>
</dbReference>
<dbReference type="SUPFAM" id="SSF56112">
    <property type="entry name" value="Protein kinase-like (PK-like)"/>
    <property type="match status" value="1"/>
</dbReference>
<evidence type="ECO:0000313" key="11">
    <source>
        <dbReference type="EMBL" id="KAK6946000.1"/>
    </source>
</evidence>
<feature type="domain" description="Protein kinase" evidence="10">
    <location>
        <begin position="16"/>
        <end position="372"/>
    </location>
</feature>
<dbReference type="GO" id="GO:0005524">
    <property type="term" value="F:ATP binding"/>
    <property type="evidence" value="ECO:0007669"/>
    <property type="project" value="UniProtKB-KW"/>
</dbReference>
<dbReference type="InterPro" id="IPR011009">
    <property type="entry name" value="Kinase-like_dom_sf"/>
</dbReference>
<dbReference type="Proteomes" id="UP001370490">
    <property type="component" value="Unassembled WGS sequence"/>
</dbReference>
<dbReference type="EC" id="2.7.11.1" evidence="1"/>
<dbReference type="SMART" id="SM00220">
    <property type="entry name" value="S_TKc"/>
    <property type="match status" value="1"/>
</dbReference>
<comment type="catalytic activity">
    <reaction evidence="8">
        <text>L-seryl-[protein] + ATP = O-phospho-L-seryl-[protein] + ADP + H(+)</text>
        <dbReference type="Rhea" id="RHEA:17989"/>
        <dbReference type="Rhea" id="RHEA-COMP:9863"/>
        <dbReference type="Rhea" id="RHEA-COMP:11604"/>
        <dbReference type="ChEBI" id="CHEBI:15378"/>
        <dbReference type="ChEBI" id="CHEBI:29999"/>
        <dbReference type="ChEBI" id="CHEBI:30616"/>
        <dbReference type="ChEBI" id="CHEBI:83421"/>
        <dbReference type="ChEBI" id="CHEBI:456216"/>
        <dbReference type="EC" id="2.7.11.1"/>
    </reaction>
</comment>
<feature type="compositionally biased region" description="Polar residues" evidence="9">
    <location>
        <begin position="265"/>
        <end position="286"/>
    </location>
</feature>
<comment type="catalytic activity">
    <reaction evidence="7">
        <text>L-threonyl-[protein] + ATP = O-phospho-L-threonyl-[protein] + ADP + H(+)</text>
        <dbReference type="Rhea" id="RHEA:46608"/>
        <dbReference type="Rhea" id="RHEA-COMP:11060"/>
        <dbReference type="Rhea" id="RHEA-COMP:11605"/>
        <dbReference type="ChEBI" id="CHEBI:15378"/>
        <dbReference type="ChEBI" id="CHEBI:30013"/>
        <dbReference type="ChEBI" id="CHEBI:30616"/>
        <dbReference type="ChEBI" id="CHEBI:61977"/>
        <dbReference type="ChEBI" id="CHEBI:456216"/>
        <dbReference type="EC" id="2.7.11.1"/>
    </reaction>
</comment>
<organism evidence="11 12">
    <name type="scientific">Dillenia turbinata</name>
    <dbReference type="NCBI Taxonomy" id="194707"/>
    <lineage>
        <taxon>Eukaryota</taxon>
        <taxon>Viridiplantae</taxon>
        <taxon>Streptophyta</taxon>
        <taxon>Embryophyta</taxon>
        <taxon>Tracheophyta</taxon>
        <taxon>Spermatophyta</taxon>
        <taxon>Magnoliopsida</taxon>
        <taxon>eudicotyledons</taxon>
        <taxon>Gunneridae</taxon>
        <taxon>Pentapetalae</taxon>
        <taxon>Dilleniales</taxon>
        <taxon>Dilleniaceae</taxon>
        <taxon>Dillenia</taxon>
    </lineage>
</organism>
<proteinExistence type="predicted"/>
<dbReference type="Gene3D" id="1.10.510.10">
    <property type="entry name" value="Transferase(Phosphotransferase) domain 1"/>
    <property type="match status" value="1"/>
</dbReference>
<protein>
    <recommendedName>
        <fullName evidence="1">non-specific serine/threonine protein kinase</fullName>
        <ecNumber evidence="1">2.7.11.1</ecNumber>
    </recommendedName>
</protein>
<evidence type="ECO:0000256" key="8">
    <source>
        <dbReference type="ARBA" id="ARBA00048679"/>
    </source>
</evidence>
<dbReference type="InterPro" id="IPR008271">
    <property type="entry name" value="Ser/Thr_kinase_AS"/>
</dbReference>
<dbReference type="PROSITE" id="PS00108">
    <property type="entry name" value="PROTEIN_KINASE_ST"/>
    <property type="match status" value="1"/>
</dbReference>